<keyword evidence="2" id="KW-0132">Cell division</keyword>
<proteinExistence type="predicted"/>
<dbReference type="EMBL" id="LCRM01000034">
    <property type="protein sequence ID" value="KKW36073.1"/>
    <property type="molecule type" value="Genomic_DNA"/>
</dbReference>
<dbReference type="PANTHER" id="PTHR34298">
    <property type="entry name" value="SEGREGATION AND CONDENSATION PROTEIN B"/>
    <property type="match status" value="1"/>
</dbReference>
<feature type="region of interest" description="Disordered" evidence="5">
    <location>
        <begin position="178"/>
        <end position="201"/>
    </location>
</feature>
<sequence length="201" mass="21578">MTLSDRAALAQSYLFIEGGSLTIKKLSQLLGCAEAETQTAVSELKMALEGSGLAVTQTEREVALVTAPRVSKTIKATFEEALQRDIGDAGLEVLAIVLYRGPSTRAQIDYIRGVHTSSTIRNLLSNGLLERASNPEDAREYVYRPTSELLAHLGATSAEELPDYATIRSELVAFEESAPAFLNDGESNDQQSDAANAGNTQ</sequence>
<dbReference type="AlphaFoldDB" id="A0A0G1XY25"/>
<comment type="caution">
    <text evidence="6">The sequence shown here is derived from an EMBL/GenBank/DDBJ whole genome shotgun (WGS) entry which is preliminary data.</text>
</comment>
<evidence type="ECO:0000313" key="6">
    <source>
        <dbReference type="EMBL" id="KKW36073.1"/>
    </source>
</evidence>
<gene>
    <name evidence="6" type="ORF">UY81_C0034G0018</name>
</gene>
<evidence type="ECO:0000256" key="5">
    <source>
        <dbReference type="SAM" id="MobiDB-lite"/>
    </source>
</evidence>
<evidence type="ECO:0000256" key="1">
    <source>
        <dbReference type="ARBA" id="ARBA00022490"/>
    </source>
</evidence>
<dbReference type="Gene3D" id="1.10.10.10">
    <property type="entry name" value="Winged helix-like DNA-binding domain superfamily/Winged helix DNA-binding domain"/>
    <property type="match status" value="2"/>
</dbReference>
<dbReference type="Pfam" id="PF04079">
    <property type="entry name" value="SMC_ScpB"/>
    <property type="match status" value="1"/>
</dbReference>
<evidence type="ECO:0000256" key="3">
    <source>
        <dbReference type="ARBA" id="ARBA00022829"/>
    </source>
</evidence>
<dbReference type="InterPro" id="IPR036388">
    <property type="entry name" value="WH-like_DNA-bd_sf"/>
</dbReference>
<name>A0A0G1XY25_9BACT</name>
<keyword evidence="1" id="KW-0963">Cytoplasm</keyword>
<dbReference type="Proteomes" id="UP000034290">
    <property type="component" value="Unassembled WGS sequence"/>
</dbReference>
<organism evidence="6 7">
    <name type="scientific">Candidatus Giovannonibacteria bacterium GW2011_GWA2_53_7</name>
    <dbReference type="NCBI Taxonomy" id="1618650"/>
    <lineage>
        <taxon>Bacteria</taxon>
        <taxon>Candidatus Giovannoniibacteriota</taxon>
    </lineage>
</organism>
<dbReference type="InterPro" id="IPR036390">
    <property type="entry name" value="WH_DNA-bd_sf"/>
</dbReference>
<evidence type="ECO:0000313" key="7">
    <source>
        <dbReference type="Proteomes" id="UP000034290"/>
    </source>
</evidence>
<evidence type="ECO:0000256" key="2">
    <source>
        <dbReference type="ARBA" id="ARBA00022618"/>
    </source>
</evidence>
<dbReference type="PANTHER" id="PTHR34298:SF2">
    <property type="entry name" value="SEGREGATION AND CONDENSATION PROTEIN B"/>
    <property type="match status" value="1"/>
</dbReference>
<keyword evidence="4" id="KW-0131">Cell cycle</keyword>
<dbReference type="InterPro" id="IPR005234">
    <property type="entry name" value="ScpB_csome_segregation"/>
</dbReference>
<accession>A0A0G1XY25</accession>
<dbReference type="GO" id="GO:0051304">
    <property type="term" value="P:chromosome separation"/>
    <property type="evidence" value="ECO:0007669"/>
    <property type="project" value="InterPro"/>
</dbReference>
<keyword evidence="3" id="KW-0159">Chromosome partition</keyword>
<feature type="compositionally biased region" description="Polar residues" evidence="5">
    <location>
        <begin position="188"/>
        <end position="201"/>
    </location>
</feature>
<reference evidence="6 7" key="1">
    <citation type="journal article" date="2015" name="Nature">
        <title>rRNA introns, odd ribosomes, and small enigmatic genomes across a large radiation of phyla.</title>
        <authorList>
            <person name="Brown C.T."/>
            <person name="Hug L.A."/>
            <person name="Thomas B.C."/>
            <person name="Sharon I."/>
            <person name="Castelle C.J."/>
            <person name="Singh A."/>
            <person name="Wilkins M.J."/>
            <person name="Williams K.H."/>
            <person name="Banfield J.F."/>
        </authorList>
    </citation>
    <scope>NUCLEOTIDE SEQUENCE [LARGE SCALE GENOMIC DNA]</scope>
</reference>
<dbReference type="GO" id="GO:0051301">
    <property type="term" value="P:cell division"/>
    <property type="evidence" value="ECO:0007669"/>
    <property type="project" value="UniProtKB-KW"/>
</dbReference>
<evidence type="ECO:0000256" key="4">
    <source>
        <dbReference type="ARBA" id="ARBA00023306"/>
    </source>
</evidence>
<protein>
    <submittedName>
        <fullName evidence="6">Segregation and condensation protein B</fullName>
    </submittedName>
</protein>
<dbReference type="SUPFAM" id="SSF46785">
    <property type="entry name" value="Winged helix' DNA-binding domain"/>
    <property type="match status" value="2"/>
</dbReference>